<name>A0A0G2KBN1_9ORYZ</name>
<evidence type="ECO:0000313" key="1">
    <source>
        <dbReference type="EnsemblPlants" id="OGLUM03G08640.1"/>
    </source>
</evidence>
<accession>A0A0G2KBN1</accession>
<protein>
    <submittedName>
        <fullName evidence="1">Uncharacterized protein</fullName>
    </submittedName>
</protein>
<sequence length="8" mass="923">MLKNMLSS</sequence>
<reference evidence="1" key="1">
    <citation type="submission" date="2015-06" db="UniProtKB">
        <authorList>
            <consortium name="EnsemblPlants"/>
        </authorList>
    </citation>
    <scope>IDENTIFICATION</scope>
</reference>
<dbReference type="EnsemblPlants" id="OGLUM03G08640.1">
    <property type="protein sequence ID" value="OGLUM03G08640.1"/>
    <property type="gene ID" value="OGLUM03G08640"/>
</dbReference>
<organism evidence="1">
    <name type="scientific">Oryza glumipatula</name>
    <dbReference type="NCBI Taxonomy" id="40148"/>
    <lineage>
        <taxon>Eukaryota</taxon>
        <taxon>Viridiplantae</taxon>
        <taxon>Streptophyta</taxon>
        <taxon>Embryophyta</taxon>
        <taxon>Tracheophyta</taxon>
        <taxon>Spermatophyta</taxon>
        <taxon>Magnoliopsida</taxon>
        <taxon>Liliopsida</taxon>
        <taxon>Poales</taxon>
        <taxon>Poaceae</taxon>
        <taxon>BOP clade</taxon>
        <taxon>Oryzoideae</taxon>
        <taxon>Oryzeae</taxon>
        <taxon>Oryzinae</taxon>
        <taxon>Oryza</taxon>
    </lineage>
</organism>
<dbReference type="Gramene" id="OGLUM03G08640.1">
    <property type="protein sequence ID" value="OGLUM03G08640.1"/>
    <property type="gene ID" value="OGLUM03G08640"/>
</dbReference>
<dbReference type="Proteomes" id="UP000026961">
    <property type="component" value="Chromosome 3"/>
</dbReference>
<proteinExistence type="predicted"/>
<keyword evidence="2" id="KW-1185">Reference proteome</keyword>
<evidence type="ECO:0000313" key="2">
    <source>
        <dbReference type="Proteomes" id="UP000026961"/>
    </source>
</evidence>
<reference evidence="1" key="2">
    <citation type="submission" date="2018-05" db="EMBL/GenBank/DDBJ databases">
        <title>OgluRS3 (Oryza glumaepatula Reference Sequence Version 3).</title>
        <authorList>
            <person name="Zhang J."/>
            <person name="Kudrna D."/>
            <person name="Lee S."/>
            <person name="Talag J."/>
            <person name="Welchert J."/>
            <person name="Wing R.A."/>
        </authorList>
    </citation>
    <scope>NUCLEOTIDE SEQUENCE [LARGE SCALE GENOMIC DNA]</scope>
</reference>